<evidence type="ECO:0000313" key="2">
    <source>
        <dbReference type="Proteomes" id="UP001153714"/>
    </source>
</evidence>
<dbReference type="InterPro" id="IPR039150">
    <property type="entry name" value="TEFM"/>
</dbReference>
<dbReference type="GO" id="GO:0042645">
    <property type="term" value="C:mitochondrial nucleoid"/>
    <property type="evidence" value="ECO:0007669"/>
    <property type="project" value="TreeGrafter"/>
</dbReference>
<reference evidence="1" key="1">
    <citation type="submission" date="2021-12" db="EMBL/GenBank/DDBJ databases">
        <authorList>
            <person name="King R."/>
        </authorList>
    </citation>
    <scope>NUCLEOTIDE SEQUENCE</scope>
</reference>
<proteinExistence type="predicted"/>
<name>A0A9N9R5Z0_9NEOP</name>
<organism evidence="1 2">
    <name type="scientific">Diatraea saccharalis</name>
    <name type="common">sugarcane borer</name>
    <dbReference type="NCBI Taxonomy" id="40085"/>
    <lineage>
        <taxon>Eukaryota</taxon>
        <taxon>Metazoa</taxon>
        <taxon>Ecdysozoa</taxon>
        <taxon>Arthropoda</taxon>
        <taxon>Hexapoda</taxon>
        <taxon>Insecta</taxon>
        <taxon>Pterygota</taxon>
        <taxon>Neoptera</taxon>
        <taxon>Endopterygota</taxon>
        <taxon>Lepidoptera</taxon>
        <taxon>Glossata</taxon>
        <taxon>Ditrysia</taxon>
        <taxon>Pyraloidea</taxon>
        <taxon>Crambidae</taxon>
        <taxon>Crambinae</taxon>
        <taxon>Diatraea</taxon>
    </lineage>
</organism>
<dbReference type="PANTHER" id="PTHR21053">
    <property type="entry name" value="TRANSCRIPTION ELONGATION FACTOR, MITOCHONDRIAL"/>
    <property type="match status" value="1"/>
</dbReference>
<dbReference type="GO" id="GO:0006392">
    <property type="term" value="P:transcription elongation by mitochondrial RNA polymerase"/>
    <property type="evidence" value="ECO:0007669"/>
    <property type="project" value="InterPro"/>
</dbReference>
<gene>
    <name evidence="1" type="ORF">DIATSA_LOCUS7862</name>
</gene>
<keyword evidence="2" id="KW-1185">Reference proteome</keyword>
<protein>
    <submittedName>
        <fullName evidence="1">Uncharacterized protein</fullName>
    </submittedName>
</protein>
<reference evidence="1" key="2">
    <citation type="submission" date="2022-10" db="EMBL/GenBank/DDBJ databases">
        <authorList>
            <consortium name="ENA_rothamsted_submissions"/>
            <consortium name="culmorum"/>
            <person name="King R."/>
        </authorList>
    </citation>
    <scope>NUCLEOTIDE SEQUENCE</scope>
</reference>
<dbReference type="Proteomes" id="UP001153714">
    <property type="component" value="Chromosome 21"/>
</dbReference>
<accession>A0A9N9R5Z0</accession>
<dbReference type="GO" id="GO:0030337">
    <property type="term" value="F:DNA polymerase processivity factor activity"/>
    <property type="evidence" value="ECO:0007669"/>
    <property type="project" value="TreeGrafter"/>
</dbReference>
<dbReference type="PANTHER" id="PTHR21053:SF2">
    <property type="entry name" value="TRANSCRIPTION ELONGATION FACTOR, MITOCHONDRIAL"/>
    <property type="match status" value="1"/>
</dbReference>
<dbReference type="AlphaFoldDB" id="A0A9N9R5Z0"/>
<evidence type="ECO:0000313" key="1">
    <source>
        <dbReference type="EMBL" id="CAG9790193.1"/>
    </source>
</evidence>
<sequence>MSLRYAFEKKNSLCFICRYVLTQKCSYSDKIEQNYSEEQKHKILQVMNESDSRSLSRYDITKARIKYINQWKNSNGNLKCLSDIDMVEGFSDKYAIKLFDSILNGPLEVENNGIKASKKIKGTILQPLLSETIRQVM</sequence>
<dbReference type="OrthoDB" id="5949570at2759"/>
<dbReference type="EMBL" id="OU893352">
    <property type="protein sequence ID" value="CAG9790193.1"/>
    <property type="molecule type" value="Genomic_DNA"/>
</dbReference>